<feature type="domain" description="Mur ligase C-terminal" evidence="9">
    <location>
        <begin position="306"/>
        <end position="417"/>
    </location>
</feature>
<dbReference type="GO" id="GO:0071555">
    <property type="term" value="P:cell wall organization"/>
    <property type="evidence" value="ECO:0007669"/>
    <property type="project" value="UniProtKB-KW"/>
</dbReference>
<keyword evidence="12" id="KW-1185">Reference proteome</keyword>
<keyword evidence="7 8" id="KW-0133">Cell shape</keyword>
<comment type="function">
    <text evidence="7 8">Cell wall formation. Catalyzes the addition of glutamate to the nucleotide precursor UDP-N-acetylmuramoyl-L-alanine (UMA).</text>
</comment>
<evidence type="ECO:0000256" key="6">
    <source>
        <dbReference type="ARBA" id="ARBA00022840"/>
    </source>
</evidence>
<feature type="domain" description="Mur ligase central" evidence="10">
    <location>
        <begin position="113"/>
        <end position="283"/>
    </location>
</feature>
<keyword evidence="7 8" id="KW-0961">Cell wall biogenesis/degradation</keyword>
<protein>
    <recommendedName>
        <fullName evidence="7 8">UDP-N-acetylmuramoylalanine--D-glutamate ligase</fullName>
        <ecNumber evidence="7 8">6.3.2.9</ecNumber>
    </recommendedName>
    <alternativeName>
        <fullName evidence="7">D-glutamic acid-adding enzyme</fullName>
    </alternativeName>
    <alternativeName>
        <fullName evidence="7">UDP-N-acetylmuramoyl-L-alanyl-D-glutamate synthetase</fullName>
    </alternativeName>
</protein>
<dbReference type="PANTHER" id="PTHR43692:SF1">
    <property type="entry name" value="UDP-N-ACETYLMURAMOYLALANINE--D-GLUTAMATE LIGASE"/>
    <property type="match status" value="1"/>
</dbReference>
<evidence type="ECO:0000256" key="7">
    <source>
        <dbReference type="HAMAP-Rule" id="MF_00639"/>
    </source>
</evidence>
<dbReference type="NCBIfam" id="TIGR01087">
    <property type="entry name" value="murD"/>
    <property type="match status" value="1"/>
</dbReference>
<reference evidence="11 12" key="2">
    <citation type="journal article" date="2011" name="J. Bacteriol.">
        <title>Genome Sequence of Kosmotoga olearia Strain TBF 19.5.1, a Thermophilic Bacterium with a Wide Growth Temperature Range, Isolated from the Troll B Oil Platform in the North Sea.</title>
        <authorList>
            <person name="Swithers K.S."/>
            <person name="Dipippo J.L."/>
            <person name="Bruce D.C."/>
            <person name="Detter C."/>
            <person name="Tapia R."/>
            <person name="Han S."/>
            <person name="Goodwin L.A."/>
            <person name="Han J."/>
            <person name="Woyke T."/>
            <person name="Pitluck S."/>
            <person name="Pennacchio L."/>
            <person name="Nolan M."/>
            <person name="Mikhailova N."/>
            <person name="Land M.L."/>
            <person name="Nesbo C.L."/>
            <person name="Gogarten J.P."/>
            <person name="Noll K.M."/>
        </authorList>
    </citation>
    <scope>NUCLEOTIDE SEQUENCE [LARGE SCALE GENOMIC DNA]</scope>
    <source>
        <strain evidence="12">ATCC BAA-1733 / DSM 21960 / TBF 19.5.1</strain>
    </source>
</reference>
<proteinExistence type="inferred from homology"/>
<dbReference type="OrthoDB" id="9809796at2"/>
<dbReference type="InterPro" id="IPR004101">
    <property type="entry name" value="Mur_ligase_C"/>
</dbReference>
<evidence type="ECO:0000259" key="9">
    <source>
        <dbReference type="Pfam" id="PF02875"/>
    </source>
</evidence>
<comment type="subcellular location">
    <subcellularLocation>
        <location evidence="1 7 8">Cytoplasm</location>
    </subcellularLocation>
</comment>
<dbReference type="Gene3D" id="3.40.50.720">
    <property type="entry name" value="NAD(P)-binding Rossmann-like Domain"/>
    <property type="match status" value="1"/>
</dbReference>
<evidence type="ECO:0000256" key="4">
    <source>
        <dbReference type="ARBA" id="ARBA00022598"/>
    </source>
</evidence>
<dbReference type="KEGG" id="kol:Kole_1380"/>
<dbReference type="Gene3D" id="3.90.190.20">
    <property type="entry name" value="Mur ligase, C-terminal domain"/>
    <property type="match status" value="1"/>
</dbReference>
<dbReference type="InterPro" id="IPR036565">
    <property type="entry name" value="Mur-like_cat_sf"/>
</dbReference>
<dbReference type="SUPFAM" id="SSF51984">
    <property type="entry name" value="MurCD N-terminal domain"/>
    <property type="match status" value="1"/>
</dbReference>
<dbReference type="RefSeq" id="WP_015868720.1">
    <property type="nucleotide sequence ID" value="NC_012785.1"/>
</dbReference>
<dbReference type="AlphaFoldDB" id="C5CDR1"/>
<dbReference type="InterPro" id="IPR013221">
    <property type="entry name" value="Mur_ligase_cen"/>
</dbReference>
<dbReference type="EMBL" id="CP001634">
    <property type="protein sequence ID" value="ACR80073.1"/>
    <property type="molecule type" value="Genomic_DNA"/>
</dbReference>
<dbReference type="HOGENOM" id="CLU_032540_1_0_0"/>
<comment type="pathway">
    <text evidence="2 7 8">Cell wall biogenesis; peptidoglycan biosynthesis.</text>
</comment>
<dbReference type="GO" id="GO:0005737">
    <property type="term" value="C:cytoplasm"/>
    <property type="evidence" value="ECO:0007669"/>
    <property type="project" value="UniProtKB-SubCell"/>
</dbReference>
<feature type="binding site" evidence="7">
    <location>
        <begin position="115"/>
        <end position="121"/>
    </location>
    <ligand>
        <name>ATP</name>
        <dbReference type="ChEBI" id="CHEBI:30616"/>
    </ligand>
</feature>
<dbReference type="Gene3D" id="3.40.1190.10">
    <property type="entry name" value="Mur-like, catalytic domain"/>
    <property type="match status" value="1"/>
</dbReference>
<dbReference type="Pfam" id="PF21377">
    <property type="entry name" value="MurD_N"/>
    <property type="match status" value="1"/>
</dbReference>
<keyword evidence="5 7" id="KW-0547">Nucleotide-binding</keyword>
<gene>
    <name evidence="7" type="primary">murD</name>
    <name evidence="11" type="ordered locus">Kole_1380</name>
</gene>
<dbReference type="eggNOG" id="COG0771">
    <property type="taxonomic scope" value="Bacteria"/>
</dbReference>
<dbReference type="EC" id="6.3.2.9" evidence="7 8"/>
<keyword evidence="6 7" id="KW-0067">ATP-binding</keyword>
<dbReference type="InterPro" id="IPR036615">
    <property type="entry name" value="Mur_ligase_C_dom_sf"/>
</dbReference>
<evidence type="ECO:0000313" key="11">
    <source>
        <dbReference type="EMBL" id="ACR80073.1"/>
    </source>
</evidence>
<keyword evidence="4 7" id="KW-0436">Ligase</keyword>
<dbReference type="UniPathway" id="UPA00219"/>
<name>C5CDR1_KOSOT</name>
<dbReference type="CDD" id="cd03128">
    <property type="entry name" value="GAT_1"/>
    <property type="match status" value="1"/>
</dbReference>
<evidence type="ECO:0000313" key="12">
    <source>
        <dbReference type="Proteomes" id="UP000002382"/>
    </source>
</evidence>
<keyword evidence="7 8" id="KW-0573">Peptidoglycan synthesis</keyword>
<sequence>MYSGKAGIIGLGESNYRLVEYLLQNSHSEIFVSEKGKLDLEKKEFLKTNNIEFEESGHTEKLYDCDWFILSPGISPHSEVGERILSSGKPFTTELEFALDKLKKLEHGVIVGITGTNGKSTVTTMVGHIAKKSGLKTFIGGNLGTPLISSINERFDVYVVEVSSFQLTWFGKKEKYFHLSSILNIAQDHLDYHRDMREYALAKLKIIELTSGSSIINSEILENFGDLLVDKTKKQIIPFSTRKDSFFCLKDGIMRLHKLSISLDSLNFPGIHNQENAAITLGLAQFLGIHVHDALEKLQDYAFLDHRMQKCGQINGVTFINDSKATNAHAVINALENFDLEKVIIILSGKEKREDYTPLIKKISRVKHIIFLGDSLKSLIERLKKKGITYDVVHTIDEALKKAVELSKAGDIVLFSPGGSSFDLYKNYKERGKDFVKAFNNLIKREEVI</sequence>
<comment type="catalytic activity">
    <reaction evidence="7 8">
        <text>UDP-N-acetyl-alpha-D-muramoyl-L-alanine + D-glutamate + ATP = UDP-N-acetyl-alpha-D-muramoyl-L-alanyl-D-glutamate + ADP + phosphate + H(+)</text>
        <dbReference type="Rhea" id="RHEA:16429"/>
        <dbReference type="ChEBI" id="CHEBI:15378"/>
        <dbReference type="ChEBI" id="CHEBI:29986"/>
        <dbReference type="ChEBI" id="CHEBI:30616"/>
        <dbReference type="ChEBI" id="CHEBI:43474"/>
        <dbReference type="ChEBI" id="CHEBI:83898"/>
        <dbReference type="ChEBI" id="CHEBI:83900"/>
        <dbReference type="ChEBI" id="CHEBI:456216"/>
        <dbReference type="EC" id="6.3.2.9"/>
    </reaction>
</comment>
<dbReference type="Pfam" id="PF02875">
    <property type="entry name" value="Mur_ligase_C"/>
    <property type="match status" value="1"/>
</dbReference>
<organism evidence="11 12">
    <name type="scientific">Kosmotoga olearia (strain ATCC BAA-1733 / DSM 21960 / TBF 19.5.1)</name>
    <dbReference type="NCBI Taxonomy" id="521045"/>
    <lineage>
        <taxon>Bacteria</taxon>
        <taxon>Thermotogati</taxon>
        <taxon>Thermotogota</taxon>
        <taxon>Thermotogae</taxon>
        <taxon>Kosmotogales</taxon>
        <taxon>Kosmotogaceae</taxon>
        <taxon>Kosmotoga</taxon>
    </lineage>
</organism>
<comment type="similarity">
    <text evidence="7">Belongs to the MurCDEF family.</text>
</comment>
<dbReference type="Proteomes" id="UP000002382">
    <property type="component" value="Chromosome"/>
</dbReference>
<dbReference type="InterPro" id="IPR005762">
    <property type="entry name" value="MurD"/>
</dbReference>
<evidence type="ECO:0000256" key="5">
    <source>
        <dbReference type="ARBA" id="ARBA00022741"/>
    </source>
</evidence>
<keyword evidence="7 8" id="KW-0131">Cell cycle</keyword>
<keyword evidence="7 8" id="KW-0132">Cell division</keyword>
<accession>C5CDR1</accession>
<dbReference type="SUPFAM" id="SSF53623">
    <property type="entry name" value="MurD-like peptide ligases, catalytic domain"/>
    <property type="match status" value="1"/>
</dbReference>
<evidence type="ECO:0000256" key="1">
    <source>
        <dbReference type="ARBA" id="ARBA00004496"/>
    </source>
</evidence>
<dbReference type="STRING" id="521045.Kole_1380"/>
<dbReference type="HAMAP" id="MF_00639">
    <property type="entry name" value="MurD"/>
    <property type="match status" value="1"/>
</dbReference>
<dbReference type="Pfam" id="PF08245">
    <property type="entry name" value="Mur_ligase_M"/>
    <property type="match status" value="1"/>
</dbReference>
<evidence type="ECO:0000256" key="3">
    <source>
        <dbReference type="ARBA" id="ARBA00022490"/>
    </source>
</evidence>
<evidence type="ECO:0000256" key="2">
    <source>
        <dbReference type="ARBA" id="ARBA00004752"/>
    </source>
</evidence>
<evidence type="ECO:0000259" key="10">
    <source>
        <dbReference type="Pfam" id="PF08245"/>
    </source>
</evidence>
<reference evidence="11 12" key="1">
    <citation type="submission" date="2009-06" db="EMBL/GenBank/DDBJ databases">
        <title>Complete sequence of Thermotogales bacterium TBF 19.5.1.</title>
        <authorList>
            <consortium name="US DOE Joint Genome Institute"/>
            <person name="Lucas S."/>
            <person name="Copeland A."/>
            <person name="Lapidus A."/>
            <person name="Glavina del Rio T."/>
            <person name="Tice H."/>
            <person name="Bruce D."/>
            <person name="Goodwin L."/>
            <person name="Pitluck S."/>
            <person name="Chertkov O."/>
            <person name="Brettin T."/>
            <person name="Detter J.C."/>
            <person name="Han C."/>
            <person name="Schmutz J."/>
            <person name="Larimer F."/>
            <person name="Land M."/>
            <person name="Hauser L."/>
            <person name="Kyrpides N."/>
            <person name="Ovchinnikova G."/>
            <person name="Noll K."/>
        </authorList>
    </citation>
    <scope>NUCLEOTIDE SEQUENCE [LARGE SCALE GENOMIC DNA]</scope>
    <source>
        <strain evidence="12">ATCC BAA-1733 / DSM 21960 / TBF 19.5.1</strain>
    </source>
</reference>
<keyword evidence="3 7" id="KW-0963">Cytoplasm</keyword>
<dbReference type="SUPFAM" id="SSF53244">
    <property type="entry name" value="MurD-like peptide ligases, peptide-binding domain"/>
    <property type="match status" value="1"/>
</dbReference>
<dbReference type="PANTHER" id="PTHR43692">
    <property type="entry name" value="UDP-N-ACETYLMURAMOYLALANINE--D-GLUTAMATE LIGASE"/>
    <property type="match status" value="1"/>
</dbReference>
<dbReference type="GO" id="GO:0008360">
    <property type="term" value="P:regulation of cell shape"/>
    <property type="evidence" value="ECO:0007669"/>
    <property type="project" value="UniProtKB-KW"/>
</dbReference>
<dbReference type="GO" id="GO:0008764">
    <property type="term" value="F:UDP-N-acetylmuramoylalanine-D-glutamate ligase activity"/>
    <property type="evidence" value="ECO:0007669"/>
    <property type="project" value="UniProtKB-UniRule"/>
</dbReference>
<dbReference type="GO" id="GO:0051301">
    <property type="term" value="P:cell division"/>
    <property type="evidence" value="ECO:0007669"/>
    <property type="project" value="UniProtKB-KW"/>
</dbReference>
<evidence type="ECO:0000256" key="8">
    <source>
        <dbReference type="RuleBase" id="RU003664"/>
    </source>
</evidence>
<dbReference type="GO" id="GO:0005524">
    <property type="term" value="F:ATP binding"/>
    <property type="evidence" value="ECO:0007669"/>
    <property type="project" value="UniProtKB-UniRule"/>
</dbReference>
<dbReference type="GO" id="GO:0009252">
    <property type="term" value="P:peptidoglycan biosynthetic process"/>
    <property type="evidence" value="ECO:0007669"/>
    <property type="project" value="UniProtKB-UniRule"/>
</dbReference>